<dbReference type="InParanoid" id="C1E6T3"/>
<comment type="similarity">
    <text evidence="1">Belongs to the AB hydrolase superfamily. AB hydrolase 2 family.</text>
</comment>
<dbReference type="FunCoup" id="C1E6T3">
    <property type="interactions" value="1814"/>
</dbReference>
<dbReference type="EMBL" id="CP001326">
    <property type="protein sequence ID" value="ACO63859.1"/>
    <property type="molecule type" value="Genomic_DNA"/>
</dbReference>
<dbReference type="InterPro" id="IPR003140">
    <property type="entry name" value="PLipase/COase/thioEstase"/>
</dbReference>
<evidence type="ECO:0000256" key="2">
    <source>
        <dbReference type="ARBA" id="ARBA00022801"/>
    </source>
</evidence>
<dbReference type="OrthoDB" id="2418081at2759"/>
<dbReference type="PANTHER" id="PTHR10655">
    <property type="entry name" value="LYSOPHOSPHOLIPASE-RELATED"/>
    <property type="match status" value="1"/>
</dbReference>
<dbReference type="Pfam" id="PF02230">
    <property type="entry name" value="Abhydrolase_2"/>
    <property type="match status" value="1"/>
</dbReference>
<dbReference type="InterPro" id="IPR029058">
    <property type="entry name" value="AB_hydrolase_fold"/>
</dbReference>
<protein>
    <recommendedName>
        <fullName evidence="4">Phospholipase/carboxylesterase/thioesterase domain-containing protein</fullName>
    </recommendedName>
</protein>
<evidence type="ECO:0000256" key="1">
    <source>
        <dbReference type="ARBA" id="ARBA00006499"/>
    </source>
</evidence>
<organism evidence="5 6">
    <name type="scientific">Micromonas commoda (strain RCC299 / NOUM17 / CCMP2709)</name>
    <name type="common">Picoplanktonic green alga</name>
    <dbReference type="NCBI Taxonomy" id="296587"/>
    <lineage>
        <taxon>Eukaryota</taxon>
        <taxon>Viridiplantae</taxon>
        <taxon>Chlorophyta</taxon>
        <taxon>Mamiellophyceae</taxon>
        <taxon>Mamiellales</taxon>
        <taxon>Mamiellaceae</taxon>
        <taxon>Micromonas</taxon>
    </lineage>
</organism>
<dbReference type="STRING" id="296587.C1E6T3"/>
<dbReference type="InterPro" id="IPR050565">
    <property type="entry name" value="LYPA1-2/EST-like"/>
</dbReference>
<reference evidence="5 6" key="1">
    <citation type="journal article" date="2009" name="Science">
        <title>Green evolution and dynamic adaptations revealed by genomes of the marine picoeukaryotes Micromonas.</title>
        <authorList>
            <person name="Worden A.Z."/>
            <person name="Lee J.H."/>
            <person name="Mock T."/>
            <person name="Rouze P."/>
            <person name="Simmons M.P."/>
            <person name="Aerts A.L."/>
            <person name="Allen A.E."/>
            <person name="Cuvelier M.L."/>
            <person name="Derelle E."/>
            <person name="Everett M.V."/>
            <person name="Foulon E."/>
            <person name="Grimwood J."/>
            <person name="Gundlach H."/>
            <person name="Henrissat B."/>
            <person name="Napoli C."/>
            <person name="McDonald S.M."/>
            <person name="Parker M.S."/>
            <person name="Rombauts S."/>
            <person name="Salamov A."/>
            <person name="Von Dassow P."/>
            <person name="Badger J.H."/>
            <person name="Coutinho P.M."/>
            <person name="Demir E."/>
            <person name="Dubchak I."/>
            <person name="Gentemann C."/>
            <person name="Eikrem W."/>
            <person name="Gready J.E."/>
            <person name="John U."/>
            <person name="Lanier W."/>
            <person name="Lindquist E.A."/>
            <person name="Lucas S."/>
            <person name="Mayer K.F."/>
            <person name="Moreau H."/>
            <person name="Not F."/>
            <person name="Otillar R."/>
            <person name="Panaud O."/>
            <person name="Pangilinan J."/>
            <person name="Paulsen I."/>
            <person name="Piegu B."/>
            <person name="Poliakov A."/>
            <person name="Robbens S."/>
            <person name="Schmutz J."/>
            <person name="Toulza E."/>
            <person name="Wyss T."/>
            <person name="Zelensky A."/>
            <person name="Zhou K."/>
            <person name="Armbrust E.V."/>
            <person name="Bhattacharya D."/>
            <person name="Goodenough U.W."/>
            <person name="Van de Peer Y."/>
            <person name="Grigoriev I.V."/>
        </authorList>
    </citation>
    <scope>NUCLEOTIDE SEQUENCE [LARGE SCALE GENOMIC DNA]</scope>
    <source>
        <strain evidence="6">RCC299 / NOUM17</strain>
    </source>
</reference>
<proteinExistence type="inferred from homology"/>
<dbReference type="AlphaFoldDB" id="C1E6T3"/>
<dbReference type="GeneID" id="8243887"/>
<dbReference type="KEGG" id="mis:MICPUN_58768"/>
<dbReference type="GO" id="GO:0008474">
    <property type="term" value="F:palmitoyl-(protein) hydrolase activity"/>
    <property type="evidence" value="ECO:0007669"/>
    <property type="project" value="TreeGrafter"/>
</dbReference>
<evidence type="ECO:0000256" key="3">
    <source>
        <dbReference type="SAM" id="SignalP"/>
    </source>
</evidence>
<gene>
    <name evidence="5" type="ORF">MICPUN_58768</name>
</gene>
<dbReference type="Proteomes" id="UP000002009">
    <property type="component" value="Chromosome 5"/>
</dbReference>
<dbReference type="GO" id="GO:0005737">
    <property type="term" value="C:cytoplasm"/>
    <property type="evidence" value="ECO:0007669"/>
    <property type="project" value="TreeGrafter"/>
</dbReference>
<evidence type="ECO:0000313" key="6">
    <source>
        <dbReference type="Proteomes" id="UP000002009"/>
    </source>
</evidence>
<feature type="signal peptide" evidence="3">
    <location>
        <begin position="1"/>
        <end position="22"/>
    </location>
</feature>
<sequence>MELRVRWLVAALLLAAVTACDAARHHPEHFGSGTSAAAGIGRSSHFPARAPPIEIAPKDGDVDGVVIFVHGLGGSPDKYTWLANDPNVWYGRPGIKWIFPWSPELDVTVTKQREPAWYDMNDFNIGSLTDDRSHILAAARYIESIIDAQVNEHGIDPRRIVVGGFSQGGAVALTASLRYPKRLGGILALSTYLPLRGDYPEEMNAHQRWTPLFQAHGKDDRVLPMEYYFATRAKLSKLGFRNRWDYLYPGLGHDKCREETLDMYTFLDDVFGDKYDDLDEGNWAGGPVDLGLVETKKETKEETKKEETNIKAAKARGKEAKLPVVQRGGAWNDPKQQVQRRLRDMVFRANALLGREREALEAAERPRPSFY</sequence>
<feature type="chain" id="PRO_5002908976" description="Phospholipase/carboxylesterase/thioesterase domain-containing protein" evidence="3">
    <location>
        <begin position="23"/>
        <end position="371"/>
    </location>
</feature>
<dbReference type="eggNOG" id="KOG2112">
    <property type="taxonomic scope" value="Eukaryota"/>
</dbReference>
<dbReference type="SUPFAM" id="SSF53474">
    <property type="entry name" value="alpha/beta-Hydrolases"/>
    <property type="match status" value="1"/>
</dbReference>
<dbReference type="PROSITE" id="PS51257">
    <property type="entry name" value="PROKAR_LIPOPROTEIN"/>
    <property type="match status" value="1"/>
</dbReference>
<feature type="domain" description="Phospholipase/carboxylesterase/thioesterase" evidence="4">
    <location>
        <begin position="54"/>
        <end position="268"/>
    </location>
</feature>
<dbReference type="RefSeq" id="XP_002502601.1">
    <property type="nucleotide sequence ID" value="XM_002502555.1"/>
</dbReference>
<accession>C1E6T3</accession>
<dbReference type="PANTHER" id="PTHR10655:SF17">
    <property type="entry name" value="LYSOPHOSPHOLIPASE-LIKE PROTEIN 1"/>
    <property type="match status" value="1"/>
</dbReference>
<dbReference type="Gene3D" id="3.40.50.1820">
    <property type="entry name" value="alpha/beta hydrolase"/>
    <property type="match status" value="1"/>
</dbReference>
<name>C1E6T3_MICCC</name>
<evidence type="ECO:0000259" key="4">
    <source>
        <dbReference type="Pfam" id="PF02230"/>
    </source>
</evidence>
<dbReference type="GO" id="GO:0052689">
    <property type="term" value="F:carboxylic ester hydrolase activity"/>
    <property type="evidence" value="ECO:0007669"/>
    <property type="project" value="TreeGrafter"/>
</dbReference>
<keyword evidence="2" id="KW-0378">Hydrolase</keyword>
<evidence type="ECO:0000313" key="5">
    <source>
        <dbReference type="EMBL" id="ACO63859.1"/>
    </source>
</evidence>
<keyword evidence="6" id="KW-1185">Reference proteome</keyword>
<keyword evidence="3" id="KW-0732">Signal</keyword>